<dbReference type="PANTHER" id="PTHR42738">
    <property type="entry name" value="HYDROXYMETHYLGLUTARYL-COA LYASE"/>
    <property type="match status" value="1"/>
</dbReference>
<dbReference type="PROSITE" id="PS50991">
    <property type="entry name" value="PYR_CT"/>
    <property type="match status" value="1"/>
</dbReference>
<dbReference type="GO" id="GO:0004419">
    <property type="term" value="F:hydroxymethylglutaryl-CoA lyase activity"/>
    <property type="evidence" value="ECO:0007669"/>
    <property type="project" value="UniProtKB-EC"/>
</dbReference>
<keyword evidence="5" id="KW-0456">Lyase</keyword>
<dbReference type="SUPFAM" id="SSF51569">
    <property type="entry name" value="Aldolase"/>
    <property type="match status" value="1"/>
</dbReference>
<proteinExistence type="inferred from homology"/>
<dbReference type="EMBL" id="CAJFCV020000002">
    <property type="protein sequence ID" value="CAG9092439.1"/>
    <property type="molecule type" value="Genomic_DNA"/>
</dbReference>
<dbReference type="NCBIfam" id="NF004283">
    <property type="entry name" value="PRK05692.1"/>
    <property type="match status" value="1"/>
</dbReference>
<dbReference type="FunFam" id="3.20.20.70:FF:000201">
    <property type="entry name" value="Hydroxymethylglutaryl-CoA lyase"/>
    <property type="match status" value="1"/>
</dbReference>
<dbReference type="InterPro" id="IPR013785">
    <property type="entry name" value="Aldolase_TIM"/>
</dbReference>
<dbReference type="EC" id="4.1.3.4" evidence="3"/>
<evidence type="ECO:0000313" key="9">
    <source>
        <dbReference type="EMBL" id="CAG9092439.1"/>
    </source>
</evidence>
<evidence type="ECO:0000313" key="12">
    <source>
        <dbReference type="WBParaSite" id="BXY_0586200.1"/>
    </source>
</evidence>
<protein>
    <recommendedName>
        <fullName evidence="3">hydroxymethylglutaryl-CoA lyase</fullName>
        <ecNumber evidence="3">4.1.3.4</ecNumber>
    </recommendedName>
</protein>
<gene>
    <name evidence="8" type="ORF">BXYJ_LOCUS2994</name>
</gene>
<evidence type="ECO:0000256" key="2">
    <source>
        <dbReference type="ARBA" id="ARBA00009405"/>
    </source>
</evidence>
<keyword evidence="11" id="KW-1185">Reference proteome</keyword>
<keyword evidence="4" id="KW-0479">Metal-binding</keyword>
<dbReference type="eggNOG" id="KOG2368">
    <property type="taxonomic scope" value="Eukaryota"/>
</dbReference>
<reference evidence="9" key="2">
    <citation type="submission" date="2020-08" db="EMBL/GenBank/DDBJ databases">
        <authorList>
            <person name="Kikuchi T."/>
        </authorList>
    </citation>
    <scope>NUCLEOTIDE SEQUENCE</scope>
    <source>
        <strain evidence="8">Ka4C1</strain>
    </source>
</reference>
<evidence type="ECO:0000313" key="8">
    <source>
        <dbReference type="EMBL" id="CAD5213366.1"/>
    </source>
</evidence>
<dbReference type="GO" id="GO:0006552">
    <property type="term" value="P:L-leucine catabolic process"/>
    <property type="evidence" value="ECO:0007669"/>
    <property type="project" value="TreeGrafter"/>
</dbReference>
<evidence type="ECO:0000256" key="6">
    <source>
        <dbReference type="ARBA" id="ARBA00049877"/>
    </source>
</evidence>
<comment type="pathway">
    <text evidence="1">Metabolic intermediate metabolism; (S)-3-hydroxy-3-methylglutaryl-CoA degradation; acetoacetate from (S)-3-hydroxy-3-methylglutaryl-CoA: step 1/1.</text>
</comment>
<dbReference type="PANTHER" id="PTHR42738:SF7">
    <property type="entry name" value="HYDROXYMETHYLGLUTARYL-COA LYASE"/>
    <property type="match status" value="1"/>
</dbReference>
<dbReference type="AlphaFoldDB" id="A0A1I7RYP4"/>
<dbReference type="Pfam" id="PF00682">
    <property type="entry name" value="HMGL-like"/>
    <property type="match status" value="1"/>
</dbReference>
<dbReference type="Gene3D" id="3.20.20.70">
    <property type="entry name" value="Aldolase class I"/>
    <property type="match status" value="1"/>
</dbReference>
<evidence type="ECO:0000259" key="7">
    <source>
        <dbReference type="PROSITE" id="PS50991"/>
    </source>
</evidence>
<dbReference type="InterPro" id="IPR000891">
    <property type="entry name" value="PYR_CT"/>
</dbReference>
<dbReference type="Proteomes" id="UP000659654">
    <property type="component" value="Unassembled WGS sequence"/>
</dbReference>
<evidence type="ECO:0000256" key="3">
    <source>
        <dbReference type="ARBA" id="ARBA00012910"/>
    </source>
</evidence>
<dbReference type="OrthoDB" id="1905920at2759"/>
<dbReference type="UniPathway" id="UPA00896">
    <property type="reaction ID" value="UER00863"/>
</dbReference>
<accession>A0A1I7RYP4</accession>
<feature type="domain" description="Pyruvate carboxyltransferase" evidence="7">
    <location>
        <begin position="25"/>
        <end position="293"/>
    </location>
</feature>
<dbReference type="GO" id="GO:0046951">
    <property type="term" value="P:ketone body biosynthetic process"/>
    <property type="evidence" value="ECO:0007669"/>
    <property type="project" value="TreeGrafter"/>
</dbReference>
<dbReference type="SMR" id="A0A1I7RYP4"/>
<reference evidence="12" key="1">
    <citation type="submission" date="2016-11" db="UniProtKB">
        <authorList>
            <consortium name="WormBaseParasite"/>
        </authorList>
    </citation>
    <scope>IDENTIFICATION</scope>
</reference>
<evidence type="ECO:0000256" key="1">
    <source>
        <dbReference type="ARBA" id="ARBA00005143"/>
    </source>
</evidence>
<organism evidence="10 12">
    <name type="scientific">Bursaphelenchus xylophilus</name>
    <name type="common">Pinewood nematode worm</name>
    <name type="synonym">Aphelenchoides xylophilus</name>
    <dbReference type="NCBI Taxonomy" id="6326"/>
    <lineage>
        <taxon>Eukaryota</taxon>
        <taxon>Metazoa</taxon>
        <taxon>Ecdysozoa</taxon>
        <taxon>Nematoda</taxon>
        <taxon>Chromadorea</taxon>
        <taxon>Rhabditida</taxon>
        <taxon>Tylenchina</taxon>
        <taxon>Tylenchomorpha</taxon>
        <taxon>Aphelenchoidea</taxon>
        <taxon>Aphelenchoididae</taxon>
        <taxon>Bursaphelenchus</taxon>
    </lineage>
</organism>
<dbReference type="WBParaSite" id="BXY_0586200.1">
    <property type="protein sequence ID" value="BXY_0586200.1"/>
    <property type="gene ID" value="BXY_0586200"/>
</dbReference>
<dbReference type="Proteomes" id="UP000095284">
    <property type="component" value="Unplaced"/>
</dbReference>
<evidence type="ECO:0000256" key="4">
    <source>
        <dbReference type="ARBA" id="ARBA00022723"/>
    </source>
</evidence>
<evidence type="ECO:0000256" key="5">
    <source>
        <dbReference type="ARBA" id="ARBA00023239"/>
    </source>
</evidence>
<evidence type="ECO:0000313" key="11">
    <source>
        <dbReference type="Proteomes" id="UP000659654"/>
    </source>
</evidence>
<dbReference type="InterPro" id="IPR043594">
    <property type="entry name" value="HMGL"/>
</dbReference>
<name>A0A1I7RYP4_BURXY</name>
<dbReference type="CDD" id="cd07938">
    <property type="entry name" value="DRE_TIM_HMGL"/>
    <property type="match status" value="1"/>
</dbReference>
<dbReference type="EMBL" id="CAJFDI010000002">
    <property type="protein sequence ID" value="CAD5213366.1"/>
    <property type="molecule type" value="Genomic_DNA"/>
</dbReference>
<dbReference type="Proteomes" id="UP000582659">
    <property type="component" value="Unassembled WGS sequence"/>
</dbReference>
<comment type="catalytic activity">
    <reaction evidence="6">
        <text>(3S)-3-hydroxy-3-methylglutaryl-CoA = acetoacetate + acetyl-CoA</text>
        <dbReference type="Rhea" id="RHEA:24404"/>
        <dbReference type="ChEBI" id="CHEBI:13705"/>
        <dbReference type="ChEBI" id="CHEBI:43074"/>
        <dbReference type="ChEBI" id="CHEBI:57288"/>
        <dbReference type="EC" id="4.1.3.4"/>
    </reaction>
</comment>
<evidence type="ECO:0000313" key="10">
    <source>
        <dbReference type="Proteomes" id="UP000095284"/>
    </source>
</evidence>
<dbReference type="GO" id="GO:0046872">
    <property type="term" value="F:metal ion binding"/>
    <property type="evidence" value="ECO:0007669"/>
    <property type="project" value="UniProtKB-KW"/>
</dbReference>
<comment type="similarity">
    <text evidence="2">Belongs to the HMG-CoA lyase family.</text>
</comment>
<sequence>MRRLTSGIGKNLVFNRFFNGNAERFKIVEVGPRDGLQNEKTLVPAVTKVELIDRLSDCGLQTVEVTSFVSPKWVPQMADNNQVLNGIKQKPGVSYPVLVPNMAGLKAALANPNVKEIAVFGAASESFTRKNTNCSMEESLKRLKEVAEEGIKHGLAVRGYISMVIGDPDEGAIDPRIVAKISEQLFSFGCYEVSLGDTIGVGSARTTGKMLDEVLKVAPAGKFAVHCHDTYGQALSNVLVAIEKGIRVADASISGLGGCPYAKGATGNLATEDLLYMLNDLGFETGVDLDRLIETGQWICKEMGRENASRAGRALLTRKERQSKRG</sequence>